<dbReference type="SUPFAM" id="SSF160904">
    <property type="entry name" value="Jann2411-like"/>
    <property type="match status" value="1"/>
</dbReference>
<dbReference type="Proteomes" id="UP000295601">
    <property type="component" value="Unassembled WGS sequence"/>
</dbReference>
<dbReference type="Gene3D" id="1.10.3300.10">
    <property type="entry name" value="Jann2411-like domain"/>
    <property type="match status" value="1"/>
</dbReference>
<organism evidence="3 4">
    <name type="scientific">Leucobacter luti</name>
    <dbReference type="NCBI Taxonomy" id="340320"/>
    <lineage>
        <taxon>Bacteria</taxon>
        <taxon>Bacillati</taxon>
        <taxon>Actinomycetota</taxon>
        <taxon>Actinomycetes</taxon>
        <taxon>Micrococcales</taxon>
        <taxon>Microbacteriaceae</taxon>
        <taxon>Leucobacter</taxon>
    </lineage>
</organism>
<sequence>MTARDASPTAPSPAAPSHAARPVADVAKRARPLGLRFIVAVANEPWQEHDAARTAERWAVLCTEHGDPTLGNSPVRDAALRDAVTEVRTLFAIAEPQAAANALNAALASATATSELAQLADGRWALRPALPYDARAATAYRMLAVAALADWFAERGRPAWGHCAAPGCGNVFIDEGRRQPQRFCTPTCATRTRVAAHRRGTAGE</sequence>
<dbReference type="Pfam" id="PF11706">
    <property type="entry name" value="zf-CGNR"/>
    <property type="match status" value="1"/>
</dbReference>
<evidence type="ECO:0000256" key="1">
    <source>
        <dbReference type="SAM" id="MobiDB-lite"/>
    </source>
</evidence>
<comment type="caution">
    <text evidence="3">The sequence shown here is derived from an EMBL/GenBank/DDBJ whole genome shotgun (WGS) entry which is preliminary data.</text>
</comment>
<gene>
    <name evidence="3" type="ORF">EDF62_0743</name>
</gene>
<dbReference type="RefSeq" id="WP_208107851.1">
    <property type="nucleotide sequence ID" value="NZ_SNYA01000002.1"/>
</dbReference>
<name>A0A4V3CYJ0_9MICO</name>
<keyword evidence="4" id="KW-1185">Reference proteome</keyword>
<dbReference type="PANTHER" id="PTHR35525:SF3">
    <property type="entry name" value="BLL6575 PROTEIN"/>
    <property type="match status" value="1"/>
</dbReference>
<reference evidence="3 4" key="1">
    <citation type="submission" date="2019-03" db="EMBL/GenBank/DDBJ databases">
        <title>Genomic analyses of the natural microbiome of Caenorhabditis elegans.</title>
        <authorList>
            <person name="Samuel B."/>
        </authorList>
    </citation>
    <scope>NUCLEOTIDE SEQUENCE [LARGE SCALE GENOMIC DNA]</scope>
    <source>
        <strain evidence="3 4">JUb18</strain>
    </source>
</reference>
<dbReference type="InterPro" id="IPR021005">
    <property type="entry name" value="Znf_CGNR"/>
</dbReference>
<feature type="domain" description="Zinc finger CGNR" evidence="2">
    <location>
        <begin position="161"/>
        <end position="199"/>
    </location>
</feature>
<feature type="region of interest" description="Disordered" evidence="1">
    <location>
        <begin position="1"/>
        <end position="23"/>
    </location>
</feature>
<dbReference type="InterPro" id="IPR023286">
    <property type="entry name" value="ABATE_dom_sf"/>
</dbReference>
<accession>A0A4V3CYJ0</accession>
<protein>
    <submittedName>
        <fullName evidence="3">CGNR zinc finger protein</fullName>
    </submittedName>
</protein>
<evidence type="ECO:0000259" key="2">
    <source>
        <dbReference type="Pfam" id="PF11706"/>
    </source>
</evidence>
<evidence type="ECO:0000313" key="3">
    <source>
        <dbReference type="EMBL" id="TDP94328.1"/>
    </source>
</evidence>
<dbReference type="PANTHER" id="PTHR35525">
    <property type="entry name" value="BLL6575 PROTEIN"/>
    <property type="match status" value="1"/>
</dbReference>
<proteinExistence type="predicted"/>
<dbReference type="EMBL" id="SNYA01000002">
    <property type="protein sequence ID" value="TDP94328.1"/>
    <property type="molecule type" value="Genomic_DNA"/>
</dbReference>
<dbReference type="AlphaFoldDB" id="A0A4V3CYJ0"/>
<evidence type="ECO:0000313" key="4">
    <source>
        <dbReference type="Proteomes" id="UP000295601"/>
    </source>
</evidence>
<dbReference type="InterPro" id="IPR010852">
    <property type="entry name" value="ABATE"/>
</dbReference>